<protein>
    <submittedName>
        <fullName evidence="1">Uncharacterized protein</fullName>
    </submittedName>
</protein>
<dbReference type="EMBL" id="BK032499">
    <property type="protein sequence ID" value="DAF43119.1"/>
    <property type="molecule type" value="Genomic_DNA"/>
</dbReference>
<accession>A0A8S5RX33</accession>
<name>A0A8S5RX33_9CAUD</name>
<organism evidence="1">
    <name type="scientific">Siphoviridae sp. ctLeh52</name>
    <dbReference type="NCBI Taxonomy" id="2827849"/>
    <lineage>
        <taxon>Viruses</taxon>
        <taxon>Duplodnaviria</taxon>
        <taxon>Heunggongvirae</taxon>
        <taxon>Uroviricota</taxon>
        <taxon>Caudoviricetes</taxon>
    </lineage>
</organism>
<proteinExistence type="predicted"/>
<sequence length="45" mass="5268">MSFPVCRLRWSWLQSGRLHIQRGVDLHRCHSHRVNVGSLTAFIIP</sequence>
<reference evidence="1" key="1">
    <citation type="journal article" date="2021" name="Proc. Natl. Acad. Sci. U.S.A.">
        <title>A Catalog of Tens of Thousands of Viruses from Human Metagenomes Reveals Hidden Associations with Chronic Diseases.</title>
        <authorList>
            <person name="Tisza M.J."/>
            <person name="Buck C.B."/>
        </authorList>
    </citation>
    <scope>NUCLEOTIDE SEQUENCE</scope>
    <source>
        <strain evidence="1">CtLeh52</strain>
    </source>
</reference>
<evidence type="ECO:0000313" key="1">
    <source>
        <dbReference type="EMBL" id="DAF43119.1"/>
    </source>
</evidence>